<organism evidence="2 3">
    <name type="scientific">Lymnaea stagnalis</name>
    <name type="common">Great pond snail</name>
    <name type="synonym">Helix stagnalis</name>
    <dbReference type="NCBI Taxonomy" id="6523"/>
    <lineage>
        <taxon>Eukaryota</taxon>
        <taxon>Metazoa</taxon>
        <taxon>Spiralia</taxon>
        <taxon>Lophotrochozoa</taxon>
        <taxon>Mollusca</taxon>
        <taxon>Gastropoda</taxon>
        <taxon>Heterobranchia</taxon>
        <taxon>Euthyneura</taxon>
        <taxon>Panpulmonata</taxon>
        <taxon>Hygrophila</taxon>
        <taxon>Lymnaeoidea</taxon>
        <taxon>Lymnaeidae</taxon>
        <taxon>Lymnaea</taxon>
    </lineage>
</organism>
<reference evidence="2 3" key="1">
    <citation type="submission" date="2024-04" db="EMBL/GenBank/DDBJ databases">
        <authorList>
            <consortium name="Genoscope - CEA"/>
            <person name="William W."/>
        </authorList>
    </citation>
    <scope>NUCLEOTIDE SEQUENCE [LARGE SCALE GENOMIC DNA]</scope>
</reference>
<evidence type="ECO:0000313" key="3">
    <source>
        <dbReference type="Proteomes" id="UP001497497"/>
    </source>
</evidence>
<dbReference type="EMBL" id="CAXITT010000002">
    <property type="protein sequence ID" value="CAL1526099.1"/>
    <property type="molecule type" value="Genomic_DNA"/>
</dbReference>
<protein>
    <recommendedName>
        <fullName evidence="1">MAM domain-containing protein</fullName>
    </recommendedName>
</protein>
<dbReference type="Proteomes" id="UP001497497">
    <property type="component" value="Unassembled WGS sequence"/>
</dbReference>
<evidence type="ECO:0000313" key="2">
    <source>
        <dbReference type="EMBL" id="CAL1526099.1"/>
    </source>
</evidence>
<dbReference type="GO" id="GO:0016020">
    <property type="term" value="C:membrane"/>
    <property type="evidence" value="ECO:0007669"/>
    <property type="project" value="InterPro"/>
</dbReference>
<dbReference type="SUPFAM" id="SSF49899">
    <property type="entry name" value="Concanavalin A-like lectins/glucanases"/>
    <property type="match status" value="2"/>
</dbReference>
<accession>A0AAV2H1F6</accession>
<keyword evidence="3" id="KW-1185">Reference proteome</keyword>
<dbReference type="PROSITE" id="PS50060">
    <property type="entry name" value="MAM_2"/>
    <property type="match status" value="2"/>
</dbReference>
<sequence>MASSTKPRACQRLTNLTTGSNCCVWNMFLNHRISVSICILLMASLTLKEVQAAATGTILQTADPSCTTNRSGTPSCNFDKGTCTYTSYAENNRNLKWIRTTDNPIPRDWQPSQNSASGSYMTLGTTIPGNPPPPPHTKALLSTAISKGVSAICLEFHYSTSNAPHNIRVWSQADPGYTSRDTDVLLWEMKDVNTSSQWRTAYVSTCLWDRLYIAFESEFINTVGGVGIDYISITRSIRGDCLTTTAAIPTTTKVIPKTTAAITTTRTTTYIHITTKIPTKATTPTTTLLTADPSCTTNGTGTPSCNFDKGTCTYISYAENNSNLKWIRAQDHPILHDWQPAKNAASGSYMTLGTTIPGNPPPLPHTKALLSTAISKDVSAICIEFHYSTSNAPRSIRVWSQADPGYTSRDTDVLLWEMKDVNTSSQWRTAYVSTCLWDRHYIAFESEYIDTNAGVGIDYISITRSNRGDCLKTTNTPS</sequence>
<dbReference type="InterPro" id="IPR013320">
    <property type="entry name" value="ConA-like_dom_sf"/>
</dbReference>
<feature type="non-terminal residue" evidence="2">
    <location>
        <position position="478"/>
    </location>
</feature>
<gene>
    <name evidence="2" type="ORF">GSLYS_00000276001</name>
</gene>
<evidence type="ECO:0000259" key="1">
    <source>
        <dbReference type="PROSITE" id="PS50060"/>
    </source>
</evidence>
<proteinExistence type="predicted"/>
<dbReference type="Gene3D" id="2.60.120.200">
    <property type="match status" value="2"/>
</dbReference>
<dbReference type="SMART" id="SM00137">
    <property type="entry name" value="MAM"/>
    <property type="match status" value="2"/>
</dbReference>
<comment type="caution">
    <text evidence="2">The sequence shown here is derived from an EMBL/GenBank/DDBJ whole genome shotgun (WGS) entry which is preliminary data.</text>
</comment>
<feature type="domain" description="MAM" evidence="1">
    <location>
        <begin position="74"/>
        <end position="243"/>
    </location>
</feature>
<feature type="domain" description="MAM" evidence="1">
    <location>
        <begin position="303"/>
        <end position="472"/>
    </location>
</feature>
<dbReference type="AlphaFoldDB" id="A0AAV2H1F6"/>
<dbReference type="InterPro" id="IPR000998">
    <property type="entry name" value="MAM_dom"/>
</dbReference>
<dbReference type="Pfam" id="PF00629">
    <property type="entry name" value="MAM"/>
    <property type="match status" value="2"/>
</dbReference>
<name>A0AAV2H1F6_LYMST</name>